<accession>A2NU63</accession>
<dbReference type="EMBL" id="X04132">
    <property type="protein sequence ID" value="CAA27748.1"/>
    <property type="molecule type" value="Genomic_DNA"/>
</dbReference>
<gene>
    <name evidence="3" type="primary">ORF4</name>
</gene>
<evidence type="ECO:0000313" key="3">
    <source>
        <dbReference type="FlyBase" id="FBgn0043846"/>
    </source>
</evidence>
<sequence length="104" mass="11869">MSIETNEISKTENKSIYKGNFLFYSPKYKISIPKMGLIDTKTVDSTANVINKVEVQNADLFWITIILIVIALIMVSNALIKIYKLHNKCLKKRYRSTANGIDNI</sequence>
<dbReference type="AlphaFoldDB" id="A2NU63"/>
<feature type="transmembrane region" description="Helical" evidence="1">
    <location>
        <begin position="60"/>
        <end position="83"/>
    </location>
</feature>
<protein>
    <submittedName>
        <fullName evidence="2">Drosophila retrotransposon 412 genome</fullName>
    </submittedName>
</protein>
<reference evidence="2" key="1">
    <citation type="journal article" date="1986" name="Eur. J. Biochem.">
        <title>Nucleotide sequence characterization of a Drosophila retrotransposon, 412.</title>
        <authorList>
            <person name="Yuki S."/>
            <person name="Inouye S."/>
            <person name="Ishimaru S."/>
            <person name="Saigo K."/>
        </authorList>
    </citation>
    <scope>NUCLEOTIDE SEQUENCE</scope>
</reference>
<keyword evidence="1" id="KW-0812">Transmembrane</keyword>
<proteinExistence type="predicted"/>
<keyword evidence="1" id="KW-1133">Transmembrane helix</keyword>
<evidence type="ECO:0000313" key="2">
    <source>
        <dbReference type="EMBL" id="CAA27748.1"/>
    </source>
</evidence>
<evidence type="ECO:0000256" key="1">
    <source>
        <dbReference type="SAM" id="Phobius"/>
    </source>
</evidence>
<dbReference type="FlyBase" id="FBgn0043846">
    <property type="gene designation" value="412\ORF4"/>
</dbReference>
<organism evidence="2">
    <name type="scientific">Drosophila melanogaster</name>
    <name type="common">Fruit fly</name>
    <dbReference type="NCBI Taxonomy" id="7227"/>
    <lineage>
        <taxon>Eukaryota</taxon>
        <taxon>Metazoa</taxon>
        <taxon>Ecdysozoa</taxon>
        <taxon>Arthropoda</taxon>
        <taxon>Hexapoda</taxon>
        <taxon>Insecta</taxon>
        <taxon>Pterygota</taxon>
        <taxon>Neoptera</taxon>
        <taxon>Endopterygota</taxon>
        <taxon>Diptera</taxon>
        <taxon>Brachycera</taxon>
        <taxon>Muscomorpha</taxon>
        <taxon>Ephydroidea</taxon>
        <taxon>Drosophilidae</taxon>
        <taxon>Drosophila</taxon>
        <taxon>Sophophora</taxon>
    </lineage>
</organism>
<name>A2NU63_DROME</name>
<keyword evidence="1" id="KW-0472">Membrane</keyword>